<protein>
    <recommendedName>
        <fullName evidence="10">Plasma membrane proteolipid 3</fullName>
    </recommendedName>
</protein>
<reference evidence="9" key="2">
    <citation type="submission" date="2012-08" db="EMBL/GenBank/DDBJ databases">
        <title>Genome sequence of Kazachstania naganishii.</title>
        <authorList>
            <person name="Gordon J.L."/>
            <person name="Armisen D."/>
            <person name="Proux-Wera E."/>
            <person name="OhEigeartaigh S.S."/>
            <person name="Byrne K.P."/>
            <person name="Wolfe K.H."/>
        </authorList>
    </citation>
    <scope>NUCLEOTIDE SEQUENCE [LARGE SCALE GENOMIC DNA]</scope>
    <source>
        <strain evidence="9">ATCC MYA-139 / BCRC 22969 / CBS 8797 / CCRC 22969 / KCTC 17520 / NBRC 10181 / NCYC 3082</strain>
    </source>
</reference>
<dbReference type="OrthoDB" id="2802411at2759"/>
<evidence type="ECO:0000256" key="3">
    <source>
        <dbReference type="ARBA" id="ARBA00022692"/>
    </source>
</evidence>
<feature type="transmembrane region" description="Helical" evidence="7">
    <location>
        <begin position="12"/>
        <end position="32"/>
    </location>
</feature>
<dbReference type="AlphaFoldDB" id="J7R3W4"/>
<dbReference type="GeneID" id="34525195"/>
<evidence type="ECO:0000256" key="5">
    <source>
        <dbReference type="ARBA" id="ARBA00023136"/>
    </source>
</evidence>
<keyword evidence="9" id="KW-1185">Reference proteome</keyword>
<comment type="subcellular location">
    <subcellularLocation>
        <location evidence="1">Membrane</location>
    </subcellularLocation>
</comment>
<name>J7R3W4_HUIN7</name>
<comment type="similarity">
    <text evidence="2">Belongs to the UPF0057 (PMP3) family.</text>
</comment>
<keyword evidence="5 7" id="KW-0472">Membrane</keyword>
<reference evidence="8 9" key="1">
    <citation type="journal article" date="2011" name="Proc. Natl. Acad. Sci. U.S.A.">
        <title>Evolutionary erosion of yeast sex chromosomes by mating-type switching accidents.</title>
        <authorList>
            <person name="Gordon J.L."/>
            <person name="Armisen D."/>
            <person name="Proux-Wera E."/>
            <person name="Oheigeartaigh S.S."/>
            <person name="Byrne K.P."/>
            <person name="Wolfe K.H."/>
        </authorList>
    </citation>
    <scope>NUCLEOTIDE SEQUENCE [LARGE SCALE GENOMIC DNA]</scope>
    <source>
        <strain evidence="9">ATCC MYA-139 / BCRC 22969 / CBS 8797 / CCRC 22969 / KCTC 17520 / NBRC 10181 / NCYC 3082</strain>
    </source>
</reference>
<feature type="compositionally biased region" description="Polar residues" evidence="6">
    <location>
        <begin position="114"/>
        <end position="132"/>
    </location>
</feature>
<evidence type="ECO:0000256" key="1">
    <source>
        <dbReference type="ARBA" id="ARBA00004370"/>
    </source>
</evidence>
<dbReference type="PANTHER" id="PTHR21659:SF114">
    <property type="entry name" value="PROTEIN SNA4"/>
    <property type="match status" value="1"/>
</dbReference>
<dbReference type="PROSITE" id="PS01309">
    <property type="entry name" value="UPF0057"/>
    <property type="match status" value="1"/>
</dbReference>
<dbReference type="PANTHER" id="PTHR21659">
    <property type="entry name" value="HYDROPHOBIC PROTEIN RCI2 LOW TEMPERATURE AND SALT RESPONSIVE PROTEIN LTI6 -RELATED"/>
    <property type="match status" value="1"/>
</dbReference>
<dbReference type="EMBL" id="HE978316">
    <property type="protein sequence ID" value="CCK69515.1"/>
    <property type="molecule type" value="Genomic_DNA"/>
</dbReference>
<evidence type="ECO:0000313" key="9">
    <source>
        <dbReference type="Proteomes" id="UP000006310"/>
    </source>
</evidence>
<dbReference type="KEGG" id="kng:KNAG_0C04120"/>
<dbReference type="GO" id="GO:0016020">
    <property type="term" value="C:membrane"/>
    <property type="evidence" value="ECO:0007669"/>
    <property type="project" value="UniProtKB-SubCell"/>
</dbReference>
<keyword evidence="3 7" id="KW-0812">Transmembrane</keyword>
<keyword evidence="4 7" id="KW-1133">Transmembrane helix</keyword>
<organism evidence="8 9">
    <name type="scientific">Huiozyma naganishii (strain ATCC MYA-139 / BCRC 22969 / CBS 8797 / KCTC 17520 / NBRC 10181 / NCYC 3082 / Yp74L-3)</name>
    <name type="common">Yeast</name>
    <name type="synonym">Kazachstania naganishii</name>
    <dbReference type="NCBI Taxonomy" id="1071383"/>
    <lineage>
        <taxon>Eukaryota</taxon>
        <taxon>Fungi</taxon>
        <taxon>Dikarya</taxon>
        <taxon>Ascomycota</taxon>
        <taxon>Saccharomycotina</taxon>
        <taxon>Saccharomycetes</taxon>
        <taxon>Saccharomycetales</taxon>
        <taxon>Saccharomycetaceae</taxon>
        <taxon>Huiozyma</taxon>
    </lineage>
</organism>
<dbReference type="RefSeq" id="XP_022463761.1">
    <property type="nucleotide sequence ID" value="XM_022607135.1"/>
</dbReference>
<dbReference type="Pfam" id="PF01679">
    <property type="entry name" value="Pmp3"/>
    <property type="match status" value="1"/>
</dbReference>
<evidence type="ECO:0000256" key="6">
    <source>
        <dbReference type="SAM" id="MobiDB-lite"/>
    </source>
</evidence>
<feature type="compositionally biased region" description="Pro residues" evidence="6">
    <location>
        <begin position="135"/>
        <end position="144"/>
    </location>
</feature>
<dbReference type="InterPro" id="IPR000612">
    <property type="entry name" value="PMP3"/>
</dbReference>
<evidence type="ECO:0000256" key="4">
    <source>
        <dbReference type="ARBA" id="ARBA00022989"/>
    </source>
</evidence>
<proteinExistence type="inferred from homology"/>
<dbReference type="eggNOG" id="KOG1773">
    <property type="taxonomic scope" value="Eukaryota"/>
</dbReference>
<sequence length="144" mass="15823">MCCYVCCTVSDLLLYIIAIIFPPAAVVFRSGICSSDLLLNVLLTMLGLLPGTIHAFYYISVTSPLRNADYAFFYQQGWIDSEAQTNAGPHRVNDTGYTGSDSTRTPLLRGERQLSVNQALKDQQTHRNSTSLKPGAPPPYSAME</sequence>
<dbReference type="Proteomes" id="UP000006310">
    <property type="component" value="Chromosome 3"/>
</dbReference>
<gene>
    <name evidence="8" type="primary">KNAG0C04120</name>
    <name evidence="8" type="ordered locus">KNAG_0C04120</name>
</gene>
<feature type="region of interest" description="Disordered" evidence="6">
    <location>
        <begin position="85"/>
        <end position="144"/>
    </location>
</feature>
<evidence type="ECO:0000313" key="8">
    <source>
        <dbReference type="EMBL" id="CCK69515.1"/>
    </source>
</evidence>
<dbReference type="HOGENOM" id="CLU_107649_0_2_1"/>
<evidence type="ECO:0008006" key="10">
    <source>
        <dbReference type="Google" id="ProtNLM"/>
    </source>
</evidence>
<feature type="compositionally biased region" description="Polar residues" evidence="6">
    <location>
        <begin position="95"/>
        <end position="105"/>
    </location>
</feature>
<evidence type="ECO:0000256" key="2">
    <source>
        <dbReference type="ARBA" id="ARBA00009530"/>
    </source>
</evidence>
<accession>J7R3W4</accession>
<feature type="transmembrane region" description="Helical" evidence="7">
    <location>
        <begin position="38"/>
        <end position="59"/>
    </location>
</feature>
<evidence type="ECO:0000256" key="7">
    <source>
        <dbReference type="SAM" id="Phobius"/>
    </source>
</evidence>